<evidence type="ECO:0000259" key="8">
    <source>
        <dbReference type="PROSITE" id="PS50113"/>
    </source>
</evidence>
<dbReference type="PROSITE" id="PS50113">
    <property type="entry name" value="PAC"/>
    <property type="match status" value="1"/>
</dbReference>
<dbReference type="SUPFAM" id="SSF55785">
    <property type="entry name" value="PYP-like sensor domain (PAS domain)"/>
    <property type="match status" value="2"/>
</dbReference>
<name>A0ABV3YRT2_9PSED</name>
<dbReference type="InterPro" id="IPR004358">
    <property type="entry name" value="Sig_transdc_His_kin-like_C"/>
</dbReference>
<keyword evidence="5" id="KW-0418">Kinase</keyword>
<dbReference type="InterPro" id="IPR003594">
    <property type="entry name" value="HATPase_dom"/>
</dbReference>
<feature type="domain" description="Histidine kinase" evidence="6">
    <location>
        <begin position="438"/>
        <end position="657"/>
    </location>
</feature>
<dbReference type="RefSeq" id="WP_369287000.1">
    <property type="nucleotide sequence ID" value="NZ_JBFTEG010000004.1"/>
</dbReference>
<evidence type="ECO:0000256" key="3">
    <source>
        <dbReference type="ARBA" id="ARBA00022553"/>
    </source>
</evidence>
<dbReference type="PANTHER" id="PTHR43047:SF72">
    <property type="entry name" value="OSMOSENSING HISTIDINE PROTEIN KINASE SLN1"/>
    <property type="match status" value="1"/>
</dbReference>
<dbReference type="InterPro" id="IPR000014">
    <property type="entry name" value="PAS"/>
</dbReference>
<dbReference type="InterPro" id="IPR003661">
    <property type="entry name" value="HisK_dim/P_dom"/>
</dbReference>
<dbReference type="Pfam" id="PF00989">
    <property type="entry name" value="PAS"/>
    <property type="match status" value="1"/>
</dbReference>
<feature type="domain" description="PAS" evidence="7">
    <location>
        <begin position="169"/>
        <end position="222"/>
    </location>
</feature>
<keyword evidence="9" id="KW-0547">Nucleotide-binding</keyword>
<dbReference type="CDD" id="cd00082">
    <property type="entry name" value="HisKA"/>
    <property type="match status" value="1"/>
</dbReference>
<dbReference type="InterPro" id="IPR036097">
    <property type="entry name" value="HisK_dim/P_sf"/>
</dbReference>
<dbReference type="Pfam" id="PF02518">
    <property type="entry name" value="HATPase_c"/>
    <property type="match status" value="1"/>
</dbReference>
<dbReference type="SMART" id="SM00065">
    <property type="entry name" value="GAF"/>
    <property type="match status" value="1"/>
</dbReference>
<dbReference type="NCBIfam" id="TIGR00229">
    <property type="entry name" value="sensory_box"/>
    <property type="match status" value="1"/>
</dbReference>
<feature type="domain" description="PAS" evidence="7">
    <location>
        <begin position="334"/>
        <end position="380"/>
    </location>
</feature>
<dbReference type="Gene3D" id="3.30.450.20">
    <property type="entry name" value="PAS domain"/>
    <property type="match status" value="2"/>
</dbReference>
<dbReference type="Gene3D" id="1.10.287.130">
    <property type="match status" value="1"/>
</dbReference>
<organism evidence="9 10">
    <name type="scientific">Pseudomonas zhanjiangensis</name>
    <dbReference type="NCBI Taxonomy" id="3239015"/>
    <lineage>
        <taxon>Bacteria</taxon>
        <taxon>Pseudomonadati</taxon>
        <taxon>Pseudomonadota</taxon>
        <taxon>Gammaproteobacteria</taxon>
        <taxon>Pseudomonadales</taxon>
        <taxon>Pseudomonadaceae</taxon>
        <taxon>Pseudomonas</taxon>
    </lineage>
</organism>
<keyword evidence="4" id="KW-0808">Transferase</keyword>
<dbReference type="InterPro" id="IPR036890">
    <property type="entry name" value="HATPase_C_sf"/>
</dbReference>
<dbReference type="SUPFAM" id="SSF47384">
    <property type="entry name" value="Homodimeric domain of signal transducing histidine kinase"/>
    <property type="match status" value="1"/>
</dbReference>
<dbReference type="InterPro" id="IPR013655">
    <property type="entry name" value="PAS_fold_3"/>
</dbReference>
<comment type="caution">
    <text evidence="9">The sequence shown here is derived from an EMBL/GenBank/DDBJ whole genome shotgun (WGS) entry which is preliminary data.</text>
</comment>
<gene>
    <name evidence="9" type="ORF">AB5S05_08135</name>
</gene>
<dbReference type="Proteomes" id="UP001560296">
    <property type="component" value="Unassembled WGS sequence"/>
</dbReference>
<evidence type="ECO:0000259" key="7">
    <source>
        <dbReference type="PROSITE" id="PS50112"/>
    </source>
</evidence>
<dbReference type="Gene3D" id="3.30.450.40">
    <property type="match status" value="1"/>
</dbReference>
<dbReference type="InterPro" id="IPR003018">
    <property type="entry name" value="GAF"/>
</dbReference>
<dbReference type="InterPro" id="IPR029016">
    <property type="entry name" value="GAF-like_dom_sf"/>
</dbReference>
<keyword evidence="9" id="KW-0067">ATP-binding</keyword>
<dbReference type="InterPro" id="IPR035965">
    <property type="entry name" value="PAS-like_dom_sf"/>
</dbReference>
<evidence type="ECO:0000256" key="4">
    <source>
        <dbReference type="ARBA" id="ARBA00022679"/>
    </source>
</evidence>
<keyword evidence="10" id="KW-1185">Reference proteome</keyword>
<dbReference type="PANTHER" id="PTHR43047">
    <property type="entry name" value="TWO-COMPONENT HISTIDINE PROTEIN KINASE"/>
    <property type="match status" value="1"/>
</dbReference>
<evidence type="ECO:0000256" key="2">
    <source>
        <dbReference type="ARBA" id="ARBA00012438"/>
    </source>
</evidence>
<dbReference type="GO" id="GO:0005524">
    <property type="term" value="F:ATP binding"/>
    <property type="evidence" value="ECO:0007669"/>
    <property type="project" value="UniProtKB-KW"/>
</dbReference>
<dbReference type="EC" id="2.7.13.3" evidence="2"/>
<protein>
    <recommendedName>
        <fullName evidence="2">histidine kinase</fullName>
        <ecNumber evidence="2">2.7.13.3</ecNumber>
    </recommendedName>
</protein>
<evidence type="ECO:0000256" key="5">
    <source>
        <dbReference type="ARBA" id="ARBA00022777"/>
    </source>
</evidence>
<accession>A0ABV3YRT2</accession>
<dbReference type="SMART" id="SM00387">
    <property type="entry name" value="HATPase_c"/>
    <property type="match status" value="1"/>
</dbReference>
<dbReference type="SUPFAM" id="SSF55781">
    <property type="entry name" value="GAF domain-like"/>
    <property type="match status" value="1"/>
</dbReference>
<dbReference type="Pfam" id="PF08447">
    <property type="entry name" value="PAS_3"/>
    <property type="match status" value="1"/>
</dbReference>
<evidence type="ECO:0000259" key="6">
    <source>
        <dbReference type="PROSITE" id="PS50109"/>
    </source>
</evidence>
<dbReference type="SMART" id="SM00091">
    <property type="entry name" value="PAS"/>
    <property type="match status" value="2"/>
</dbReference>
<evidence type="ECO:0000313" key="9">
    <source>
        <dbReference type="EMBL" id="MEX6502031.1"/>
    </source>
</evidence>
<dbReference type="PROSITE" id="PS50112">
    <property type="entry name" value="PAS"/>
    <property type="match status" value="2"/>
</dbReference>
<sequence length="662" mass="72750">MSRPLPPNETQRLAALQAFELLDSPAEAMFDDITALAAQICGTPIALISLIDAERQWFKSRVGLDVEQTPREVAFCAHAIQGSELFEVANASEDPRFCDNPLVTGAPDIRFYAGMPLSAADGCNLGTLCVIDREPHRLDAAQRSALQALARQAMRLFELRLQARRQAEQAALHQAMLDNAGSAMLITDGQGLVLRANPTSEALLGYPREQLQGRALSELLHEPEQLRQRMRELAESRGMSSVGAFETIIGRASEGLPEVREWTYLGRDGRHIPLLLTLSQIRSQDQQVQGYLVLAHDLSQREQAQQRLTRLAAQLPGMLYQYLQRRDGSSCFPYASQGLQDIYGLSPDEVQEDASAAFSRLHPRDLPLVAAAIRQSAEQLSTWHQEYRVQHPIKGPIWVEGTANPQQLANGDVLWHGYISDISQRKQHEQLVNEFIASVSHELRTPLTAVSGSLGLINGGALGEVPSAMAGMLTIAQQNCRRLGLLIDDLLDMEKLLAGKMHFDLADHALQPLLELAVQHNQPYADQYRVKLVLQPISQPFRVRVDSQRLAQVLANLLSNAAKFSPPGQTVEVEVQPCAHGVRIQVGDHGPGIPLAFRERIFHKFAQADASATRKKGGTGLGLAISKELVEHMGGRIGFDSIEGQGATFWCELPTLPSGASE</sequence>
<feature type="domain" description="PAC" evidence="8">
    <location>
        <begin position="258"/>
        <end position="310"/>
    </location>
</feature>
<dbReference type="SMART" id="SM00086">
    <property type="entry name" value="PAC"/>
    <property type="match status" value="2"/>
</dbReference>
<dbReference type="SUPFAM" id="SSF55874">
    <property type="entry name" value="ATPase domain of HSP90 chaperone/DNA topoisomerase II/histidine kinase"/>
    <property type="match status" value="1"/>
</dbReference>
<dbReference type="CDD" id="cd16922">
    <property type="entry name" value="HATPase_EvgS-ArcB-TorS-like"/>
    <property type="match status" value="1"/>
</dbReference>
<dbReference type="SMART" id="SM00388">
    <property type="entry name" value="HisKA"/>
    <property type="match status" value="1"/>
</dbReference>
<dbReference type="Pfam" id="PF01590">
    <property type="entry name" value="GAF"/>
    <property type="match status" value="1"/>
</dbReference>
<dbReference type="InterPro" id="IPR001610">
    <property type="entry name" value="PAC"/>
</dbReference>
<dbReference type="EMBL" id="JBFTEG010000004">
    <property type="protein sequence ID" value="MEX6502031.1"/>
    <property type="molecule type" value="Genomic_DNA"/>
</dbReference>
<keyword evidence="3" id="KW-0597">Phosphoprotein</keyword>
<comment type="catalytic activity">
    <reaction evidence="1">
        <text>ATP + protein L-histidine = ADP + protein N-phospho-L-histidine.</text>
        <dbReference type="EC" id="2.7.13.3"/>
    </reaction>
</comment>
<dbReference type="PROSITE" id="PS50109">
    <property type="entry name" value="HIS_KIN"/>
    <property type="match status" value="1"/>
</dbReference>
<dbReference type="Pfam" id="PF00512">
    <property type="entry name" value="HisKA"/>
    <property type="match status" value="1"/>
</dbReference>
<dbReference type="Gene3D" id="3.30.565.10">
    <property type="entry name" value="Histidine kinase-like ATPase, C-terminal domain"/>
    <property type="match status" value="1"/>
</dbReference>
<reference evidence="9 10" key="1">
    <citation type="submission" date="2024-07" db="EMBL/GenBank/DDBJ databases">
        <authorList>
            <person name="Li M."/>
        </authorList>
    </citation>
    <scope>NUCLEOTIDE SEQUENCE [LARGE SCALE GENOMIC DNA]</scope>
    <source>
        <strain evidence="9 10">25A3E</strain>
    </source>
</reference>
<dbReference type="PRINTS" id="PR00344">
    <property type="entry name" value="BCTRLSENSOR"/>
</dbReference>
<dbReference type="InterPro" id="IPR013767">
    <property type="entry name" value="PAS_fold"/>
</dbReference>
<evidence type="ECO:0000256" key="1">
    <source>
        <dbReference type="ARBA" id="ARBA00000085"/>
    </source>
</evidence>
<dbReference type="InterPro" id="IPR000700">
    <property type="entry name" value="PAS-assoc_C"/>
</dbReference>
<dbReference type="InterPro" id="IPR005467">
    <property type="entry name" value="His_kinase_dom"/>
</dbReference>
<proteinExistence type="predicted"/>
<dbReference type="CDD" id="cd00130">
    <property type="entry name" value="PAS"/>
    <property type="match status" value="2"/>
</dbReference>
<evidence type="ECO:0000313" key="10">
    <source>
        <dbReference type="Proteomes" id="UP001560296"/>
    </source>
</evidence>